<accession>A0A2M9CWW2</accession>
<evidence type="ECO:0000259" key="8">
    <source>
        <dbReference type="Pfam" id="PF07669"/>
    </source>
</evidence>
<proteinExistence type="predicted"/>
<comment type="caution">
    <text evidence="10">The sequence shown here is derived from an EMBL/GenBank/DDBJ whole genome shotgun (WGS) entry which is preliminary data.</text>
</comment>
<gene>
    <name evidence="10" type="ORF">BXY57_1908</name>
</gene>
<dbReference type="GO" id="GO:0004519">
    <property type="term" value="F:endonuclease activity"/>
    <property type="evidence" value="ECO:0007669"/>
    <property type="project" value="UniProtKB-KW"/>
</dbReference>
<feature type="domain" description="TaqI-like C-terminal specificity" evidence="9">
    <location>
        <begin position="930"/>
        <end position="1082"/>
    </location>
</feature>
<evidence type="ECO:0000256" key="6">
    <source>
        <dbReference type="ARBA" id="ARBA00023125"/>
    </source>
</evidence>
<dbReference type="EC" id="2.1.1.72" evidence="1"/>
<evidence type="ECO:0000256" key="7">
    <source>
        <dbReference type="ARBA" id="ARBA00047942"/>
    </source>
</evidence>
<dbReference type="GO" id="GO:0009007">
    <property type="term" value="F:site-specific DNA-methyltransferase (adenine-specific) activity"/>
    <property type="evidence" value="ECO:0007669"/>
    <property type="project" value="UniProtKB-EC"/>
</dbReference>
<keyword evidence="10" id="KW-0378">Hydrolase</keyword>
<keyword evidence="6" id="KW-0238">DNA-binding</keyword>
<dbReference type="Pfam" id="PF07669">
    <property type="entry name" value="Eco57I"/>
    <property type="match status" value="1"/>
</dbReference>
<organism evidence="10 11">
    <name type="scientific">Thermoflavifilum aggregans</name>
    <dbReference type="NCBI Taxonomy" id="454188"/>
    <lineage>
        <taxon>Bacteria</taxon>
        <taxon>Pseudomonadati</taxon>
        <taxon>Bacteroidota</taxon>
        <taxon>Chitinophagia</taxon>
        <taxon>Chitinophagales</taxon>
        <taxon>Chitinophagaceae</taxon>
        <taxon>Thermoflavifilum</taxon>
    </lineage>
</organism>
<evidence type="ECO:0000256" key="5">
    <source>
        <dbReference type="ARBA" id="ARBA00022747"/>
    </source>
</evidence>
<keyword evidence="10" id="KW-0255">Endonuclease</keyword>
<dbReference type="PANTHER" id="PTHR33841:SF1">
    <property type="entry name" value="DNA METHYLTRANSFERASE A"/>
    <property type="match status" value="1"/>
</dbReference>
<name>A0A2M9CWW2_9BACT</name>
<evidence type="ECO:0000313" key="11">
    <source>
        <dbReference type="Proteomes" id="UP000230000"/>
    </source>
</evidence>
<dbReference type="InterPro" id="IPR029063">
    <property type="entry name" value="SAM-dependent_MTases_sf"/>
</dbReference>
<evidence type="ECO:0000259" key="9">
    <source>
        <dbReference type="Pfam" id="PF12950"/>
    </source>
</evidence>
<dbReference type="GO" id="GO:0032259">
    <property type="term" value="P:methylation"/>
    <property type="evidence" value="ECO:0007669"/>
    <property type="project" value="UniProtKB-KW"/>
</dbReference>
<evidence type="ECO:0000256" key="4">
    <source>
        <dbReference type="ARBA" id="ARBA00022691"/>
    </source>
</evidence>
<dbReference type="RefSeq" id="WP_100314804.1">
    <property type="nucleotide sequence ID" value="NZ_PGFG01000001.1"/>
</dbReference>
<reference evidence="10 11" key="1">
    <citation type="submission" date="2017-11" db="EMBL/GenBank/DDBJ databases">
        <title>Genomic Encyclopedia of Archaeal and Bacterial Type Strains, Phase II (KMG-II): From Individual Species to Whole Genera.</title>
        <authorList>
            <person name="Goeker M."/>
        </authorList>
    </citation>
    <scope>NUCLEOTIDE SEQUENCE [LARGE SCALE GENOMIC DNA]</scope>
    <source>
        <strain evidence="10 11">DSM 27268</strain>
    </source>
</reference>
<feature type="domain" description="Type II methyltransferase M.TaqI-like" evidence="8">
    <location>
        <begin position="553"/>
        <end position="795"/>
    </location>
</feature>
<keyword evidence="10" id="KW-0540">Nuclease</keyword>
<keyword evidence="3" id="KW-0808">Transferase</keyword>
<evidence type="ECO:0000313" key="10">
    <source>
        <dbReference type="EMBL" id="PJJ76298.1"/>
    </source>
</evidence>
<dbReference type="SUPFAM" id="SSF53335">
    <property type="entry name" value="S-adenosyl-L-methionine-dependent methyltransferases"/>
    <property type="match status" value="1"/>
</dbReference>
<evidence type="ECO:0000256" key="1">
    <source>
        <dbReference type="ARBA" id="ARBA00011900"/>
    </source>
</evidence>
<dbReference type="Pfam" id="PF12950">
    <property type="entry name" value="TaqI_C"/>
    <property type="match status" value="1"/>
</dbReference>
<comment type="catalytic activity">
    <reaction evidence="7">
        <text>a 2'-deoxyadenosine in DNA + S-adenosyl-L-methionine = an N(6)-methyl-2'-deoxyadenosine in DNA + S-adenosyl-L-homocysteine + H(+)</text>
        <dbReference type="Rhea" id="RHEA:15197"/>
        <dbReference type="Rhea" id="RHEA-COMP:12418"/>
        <dbReference type="Rhea" id="RHEA-COMP:12419"/>
        <dbReference type="ChEBI" id="CHEBI:15378"/>
        <dbReference type="ChEBI" id="CHEBI:57856"/>
        <dbReference type="ChEBI" id="CHEBI:59789"/>
        <dbReference type="ChEBI" id="CHEBI:90615"/>
        <dbReference type="ChEBI" id="CHEBI:90616"/>
        <dbReference type="EC" id="2.1.1.72"/>
    </reaction>
</comment>
<dbReference type="InterPro" id="IPR025931">
    <property type="entry name" value="TaqI_C"/>
</dbReference>
<keyword evidence="11" id="KW-1185">Reference proteome</keyword>
<evidence type="ECO:0000256" key="2">
    <source>
        <dbReference type="ARBA" id="ARBA00022603"/>
    </source>
</evidence>
<dbReference type="OrthoDB" id="32195at2"/>
<keyword evidence="4" id="KW-0949">S-adenosyl-L-methionine</keyword>
<dbReference type="InterPro" id="IPR011639">
    <property type="entry name" value="MethylTrfase_TaqI-like_dom"/>
</dbReference>
<keyword evidence="5" id="KW-0680">Restriction system</keyword>
<evidence type="ECO:0000256" key="3">
    <source>
        <dbReference type="ARBA" id="ARBA00022679"/>
    </source>
</evidence>
<sequence>MEELVKNITKGYRRELFEKYFRHKNDLFTPYQEKIPINGHASLEMIGEIKQNSHDTLIVCAQPVEQELHARSGKKKQYEVGKRVLQQLQADAGIFIFYDRQDHFRISYIRTYYQGTRRTFSHFKRMTYFVSPDQTNRTFIQQMAQAKFDSLDTVEEAFSLKELTKEFYQEIVDWYNRAREIVRFPNDNNKPNGEREIALIRFITRMIFIWFMKEKDLIAKDLFDEKYIHNILKSLKPDETTYYKAILQNLFFATLNTRVEERRFRDEKRFQHGFNKDFGNTYVYRYENLFRDAEQMKELFSNIPFLNGGLFECLDEPNRDNYVDGFTDRMKYQPEFPNKLFFNDNEKEKGLINILSSYNFTIDENTPNDEEIALDPELLGRIFENLLASYNPETSENARKATGSYYTPREIVDDMVNRTLQAYFLHKLTASAQAISDSEKQNIEQKLEQLFSYEEENNPFDDATTEQLINLIHQLKIIDPAVGSGAFLMSLLHRLVFILSKLDPHNHKWKQQQLDALQRIPDPTLRDTLQKTVEERFRNNELDYGRKLYLIQNCMYGVDIQPIAIQIAKLRFFISLLVDEKIDRDADNCGIEPLPNLETHLVAANTLIGLKKQSSTQNTQIINYKIQEITEEIKKIRDKYFTATSHEEKKEIQERDQKLREQLKNLMKDDGWYKDDAEKIVAFDPYHLDQAVDWFDPYWMFGVNAFDIVMGNPPYIQLQKAIDPQRKHADLYKDEGYVTFDRTGDIYCLFYEKGIMLLKQGGILAFITSNKWMRAGYGEKLRKFFLSRNPLVLIDLGPGVFESATVDTSILIIQKAPNQKALKAVTIQKNTNKPKSRKEKFDLHNYVKNHSVTLTKLSQDAWFIGSDAEQRLKEKIERLGKPLKDWDVNIYYGIKTGLNEAFIISTQKRDEILANCKTKDERRRTEAMIKPILRGRDIKRYYYDWAGLWVIFIPWHFPLHEDLTIQGASEKAEKEFQRQYPAIYQHLLQFKEPLSKRNKEETGIRYEWYALQRCAATYYSEFEKEKIFFKAVGRNLTFAKVDPGIMLTAPASFLTGNNLNFILGVLCSKYTTYYVEQTSDKTGAGDIMLNVQSFERIKIPPITPTNKPIVQQIEALVDNILAVKKQNPNADTTAWEREIDELVYKLYDLTEEEVKIIENNINQSV</sequence>
<dbReference type="PRINTS" id="PR00507">
    <property type="entry name" value="N12N6MTFRASE"/>
</dbReference>
<protein>
    <recommendedName>
        <fullName evidence="1">site-specific DNA-methyltransferase (adenine-specific)</fullName>
        <ecNumber evidence="1">2.1.1.72</ecNumber>
    </recommendedName>
</protein>
<dbReference type="AlphaFoldDB" id="A0A2M9CWW2"/>
<keyword evidence="2" id="KW-0489">Methyltransferase</keyword>
<dbReference type="Gene3D" id="3.40.50.150">
    <property type="entry name" value="Vaccinia Virus protein VP39"/>
    <property type="match status" value="1"/>
</dbReference>
<dbReference type="EMBL" id="PGFG01000001">
    <property type="protein sequence ID" value="PJJ76298.1"/>
    <property type="molecule type" value="Genomic_DNA"/>
</dbReference>
<dbReference type="GO" id="GO:0006304">
    <property type="term" value="P:DNA modification"/>
    <property type="evidence" value="ECO:0007669"/>
    <property type="project" value="InterPro"/>
</dbReference>
<dbReference type="PANTHER" id="PTHR33841">
    <property type="entry name" value="DNA METHYLTRANSFERASE YEEA-RELATED"/>
    <property type="match status" value="1"/>
</dbReference>
<dbReference type="Proteomes" id="UP000230000">
    <property type="component" value="Unassembled WGS sequence"/>
</dbReference>
<dbReference type="InterPro" id="IPR050953">
    <property type="entry name" value="N4_N6_ade-DNA_methylase"/>
</dbReference>